<sequence>MSDEFGYQVQSTMYEEEASDRGMEDLEFTMTVPSTKKGIEIDN</sequence>
<dbReference type="Proteomes" id="UP000010953">
    <property type="component" value="Unassembled WGS sequence"/>
</dbReference>
<reference evidence="2" key="1">
    <citation type="submission" date="2013-01" db="EMBL/GenBank/DDBJ databases">
        <title>Genome assembly of Mariniradius saccharolyticus AK6.</title>
        <authorList>
            <person name="Vaidya B."/>
            <person name="Khatri I."/>
            <person name="Tanuku N.R.S."/>
            <person name="Subramanian S."/>
            <person name="Pinnaka A."/>
        </authorList>
    </citation>
    <scope>NUCLEOTIDE SEQUENCE [LARGE SCALE GENOMIC DNA]</scope>
    <source>
        <strain evidence="2">AK6</strain>
    </source>
</reference>
<keyword evidence="3" id="KW-1185">Reference proteome</keyword>
<dbReference type="STRING" id="1239962.C943_01559"/>
<feature type="region of interest" description="Disordered" evidence="1">
    <location>
        <begin position="1"/>
        <end position="23"/>
    </location>
</feature>
<evidence type="ECO:0000313" key="3">
    <source>
        <dbReference type="Proteomes" id="UP000010953"/>
    </source>
</evidence>
<dbReference type="EMBL" id="AMZY02000014">
    <property type="protein sequence ID" value="EMS32296.1"/>
    <property type="molecule type" value="Genomic_DNA"/>
</dbReference>
<evidence type="ECO:0000313" key="2">
    <source>
        <dbReference type="EMBL" id="EMS32296.1"/>
    </source>
</evidence>
<organism evidence="2 3">
    <name type="scientific">Mariniradius saccharolyticus AK6</name>
    <dbReference type="NCBI Taxonomy" id="1239962"/>
    <lineage>
        <taxon>Bacteria</taxon>
        <taxon>Pseudomonadati</taxon>
        <taxon>Bacteroidota</taxon>
        <taxon>Cytophagia</taxon>
        <taxon>Cytophagales</taxon>
        <taxon>Cyclobacteriaceae</taxon>
        <taxon>Mariniradius</taxon>
    </lineage>
</organism>
<protein>
    <submittedName>
        <fullName evidence="2">Uncharacterized protein</fullName>
    </submittedName>
</protein>
<dbReference type="InParanoid" id="M7Y4X2"/>
<dbReference type="AlphaFoldDB" id="M7Y4X2"/>
<comment type="caution">
    <text evidence="2">The sequence shown here is derived from an EMBL/GenBank/DDBJ whole genome shotgun (WGS) entry which is preliminary data.</text>
</comment>
<evidence type="ECO:0000256" key="1">
    <source>
        <dbReference type="SAM" id="MobiDB-lite"/>
    </source>
</evidence>
<name>M7Y4X2_9BACT</name>
<proteinExistence type="predicted"/>
<accession>M7Y4X2</accession>
<gene>
    <name evidence="2" type="ORF">C943_01559</name>
</gene>